<dbReference type="Pfam" id="PF13551">
    <property type="entry name" value="HTH_29"/>
    <property type="match status" value="1"/>
</dbReference>
<evidence type="ECO:0000313" key="1">
    <source>
        <dbReference type="EMBL" id="GCF10674.1"/>
    </source>
</evidence>
<dbReference type="EMBL" id="BIXY01000079">
    <property type="protein sequence ID" value="GCF10674.1"/>
    <property type="molecule type" value="Genomic_DNA"/>
</dbReference>
<sequence length="212" mass="24425">MKAPLFVQTLSPDEQAKISDGLCSCDAFTLRRSQILLASSRGQRPSSVARNLGCATQTVRNAIHAFEQKGLDCLKPESSRPKTVQAQFDQDVCEELRAILHKPPHVFNKTTSLWTLQRAAEVCFEQGLTEQQVSIETIRQALKRLGVRWQRAKHWITSPDPEYIRKKQRRDALIALAQRYGWEIGYMDEVWWSRLSQPNLHSWSEQDKPLRL</sequence>
<name>A0A5A5TI82_9CHLR</name>
<dbReference type="AlphaFoldDB" id="A0A5A5TI82"/>
<organism evidence="1 2">
    <name type="scientific">Dictyobacter arantiisoli</name>
    <dbReference type="NCBI Taxonomy" id="2014874"/>
    <lineage>
        <taxon>Bacteria</taxon>
        <taxon>Bacillati</taxon>
        <taxon>Chloroflexota</taxon>
        <taxon>Ktedonobacteria</taxon>
        <taxon>Ktedonobacterales</taxon>
        <taxon>Dictyobacteraceae</taxon>
        <taxon>Dictyobacter</taxon>
    </lineage>
</organism>
<accession>A0A5A5TI82</accession>
<dbReference type="OrthoDB" id="157031at2"/>
<keyword evidence="2" id="KW-1185">Reference proteome</keyword>
<evidence type="ECO:0000313" key="2">
    <source>
        <dbReference type="Proteomes" id="UP000322530"/>
    </source>
</evidence>
<reference evidence="1 2" key="1">
    <citation type="submission" date="2019-01" db="EMBL/GenBank/DDBJ databases">
        <title>Draft genome sequence of Dictyobacter sp. Uno17.</title>
        <authorList>
            <person name="Wang C.M."/>
            <person name="Zheng Y."/>
            <person name="Sakai Y."/>
            <person name="Abe K."/>
            <person name="Yokota A."/>
            <person name="Yabe S."/>
        </authorList>
    </citation>
    <scope>NUCLEOTIDE SEQUENCE [LARGE SCALE GENOMIC DNA]</scope>
    <source>
        <strain evidence="1 2">Uno17</strain>
    </source>
</reference>
<protein>
    <recommendedName>
        <fullName evidence="3">Winged helix-turn helix domain-containing protein</fullName>
    </recommendedName>
</protein>
<evidence type="ECO:0008006" key="3">
    <source>
        <dbReference type="Google" id="ProtNLM"/>
    </source>
</evidence>
<comment type="caution">
    <text evidence="1">The sequence shown here is derived from an EMBL/GenBank/DDBJ whole genome shotgun (WGS) entry which is preliminary data.</text>
</comment>
<dbReference type="RefSeq" id="WP_149403545.1">
    <property type="nucleotide sequence ID" value="NZ_BIXY01000079.1"/>
</dbReference>
<gene>
    <name evidence="1" type="ORF">KDI_42380</name>
</gene>
<dbReference type="SUPFAM" id="SSF46689">
    <property type="entry name" value="Homeodomain-like"/>
    <property type="match status" value="1"/>
</dbReference>
<proteinExistence type="predicted"/>
<dbReference type="InterPro" id="IPR009057">
    <property type="entry name" value="Homeodomain-like_sf"/>
</dbReference>
<dbReference type="Proteomes" id="UP000322530">
    <property type="component" value="Unassembled WGS sequence"/>
</dbReference>